<protein>
    <submittedName>
        <fullName evidence="2">Uncharacterized protein</fullName>
    </submittedName>
</protein>
<reference evidence="2" key="2">
    <citation type="submission" date="2014-07" db="EMBL/GenBank/DDBJ databases">
        <authorList>
            <person name="Hull J."/>
        </authorList>
    </citation>
    <scope>NUCLEOTIDE SEQUENCE</scope>
</reference>
<evidence type="ECO:0000256" key="1">
    <source>
        <dbReference type="SAM" id="MobiDB-lite"/>
    </source>
</evidence>
<feature type="compositionally biased region" description="Polar residues" evidence="1">
    <location>
        <begin position="43"/>
        <end position="60"/>
    </location>
</feature>
<sequence length="100" mass="11015">MVLLHSSMDSTVRDRSKIQTWWNTLVTRCKNSIKMSPRYSIQGGRTTTDEITTLLPSRPSNEVGMDAENGGGVKYTGSGYTNSAVHKIDSVIVDPKGVQR</sequence>
<evidence type="ECO:0000313" key="2">
    <source>
        <dbReference type="EMBL" id="JAG02901.1"/>
    </source>
</evidence>
<dbReference type="EMBL" id="GBHO01040703">
    <property type="protein sequence ID" value="JAG02901.1"/>
    <property type="molecule type" value="Transcribed_RNA"/>
</dbReference>
<feature type="region of interest" description="Disordered" evidence="1">
    <location>
        <begin position="40"/>
        <end position="70"/>
    </location>
</feature>
<accession>A0A0A9W669</accession>
<dbReference type="AlphaFoldDB" id="A0A0A9W669"/>
<reference evidence="2" key="1">
    <citation type="journal article" date="2014" name="PLoS ONE">
        <title>Transcriptome-Based Identification of ABC Transporters in the Western Tarnished Plant Bug Lygus hesperus.</title>
        <authorList>
            <person name="Hull J.J."/>
            <person name="Chaney K."/>
            <person name="Geib S.M."/>
            <person name="Fabrick J.A."/>
            <person name="Brent C.S."/>
            <person name="Walsh D."/>
            <person name="Lavine L.C."/>
        </authorList>
    </citation>
    <scope>NUCLEOTIDE SEQUENCE</scope>
</reference>
<name>A0A0A9W669_LYGHE</name>
<proteinExistence type="predicted"/>
<gene>
    <name evidence="2" type="ORF">CM83_102154</name>
</gene>
<organism evidence="2">
    <name type="scientific">Lygus hesperus</name>
    <name type="common">Western plant bug</name>
    <dbReference type="NCBI Taxonomy" id="30085"/>
    <lineage>
        <taxon>Eukaryota</taxon>
        <taxon>Metazoa</taxon>
        <taxon>Ecdysozoa</taxon>
        <taxon>Arthropoda</taxon>
        <taxon>Hexapoda</taxon>
        <taxon>Insecta</taxon>
        <taxon>Pterygota</taxon>
        <taxon>Neoptera</taxon>
        <taxon>Paraneoptera</taxon>
        <taxon>Hemiptera</taxon>
        <taxon>Heteroptera</taxon>
        <taxon>Panheteroptera</taxon>
        <taxon>Cimicomorpha</taxon>
        <taxon>Miridae</taxon>
        <taxon>Mirini</taxon>
        <taxon>Lygus</taxon>
    </lineage>
</organism>